<dbReference type="RefSeq" id="WP_163914860.1">
    <property type="nucleotide sequence ID" value="NZ_JAAGWD010000004.1"/>
</dbReference>
<evidence type="ECO:0008006" key="4">
    <source>
        <dbReference type="Google" id="ProtNLM"/>
    </source>
</evidence>
<keyword evidence="1" id="KW-0732">Signal</keyword>
<organism evidence="2 3">
    <name type="scientific">Pontibacter burrus</name>
    <dbReference type="NCBI Taxonomy" id="2704466"/>
    <lineage>
        <taxon>Bacteria</taxon>
        <taxon>Pseudomonadati</taxon>
        <taxon>Bacteroidota</taxon>
        <taxon>Cytophagia</taxon>
        <taxon>Cytophagales</taxon>
        <taxon>Hymenobacteraceae</taxon>
        <taxon>Pontibacter</taxon>
    </lineage>
</organism>
<dbReference type="Proteomes" id="UP000474777">
    <property type="component" value="Unassembled WGS sequence"/>
</dbReference>
<gene>
    <name evidence="2" type="ORF">GXP69_09820</name>
</gene>
<evidence type="ECO:0000256" key="1">
    <source>
        <dbReference type="SAM" id="SignalP"/>
    </source>
</evidence>
<evidence type="ECO:0000313" key="2">
    <source>
        <dbReference type="EMBL" id="NEM97991.1"/>
    </source>
</evidence>
<protein>
    <recommendedName>
        <fullName evidence="4">S9 family peptidase</fullName>
    </recommendedName>
</protein>
<evidence type="ECO:0000313" key="3">
    <source>
        <dbReference type="Proteomes" id="UP000474777"/>
    </source>
</evidence>
<dbReference type="EMBL" id="JAAGWD010000004">
    <property type="protein sequence ID" value="NEM97991.1"/>
    <property type="molecule type" value="Genomic_DNA"/>
</dbReference>
<feature type="signal peptide" evidence="1">
    <location>
        <begin position="1"/>
        <end position="20"/>
    </location>
</feature>
<keyword evidence="3" id="KW-1185">Reference proteome</keyword>
<name>A0A6B3LWZ7_9BACT</name>
<sequence>MIKALHTILLILLFAFATNAQDKKGKKIALNKKEIDQYSYDTLLSQGYHLSYRVYFDSTTDERLQRLTLVKGKRDIKQLRETSYPMPHKNLGYIGADFGDTFLFVQSFGAGNPHEMQLIDKKTGKELMNGVWVGVNQPEKVILYITNIYEENEELKLLDLKNKKEIVVKDFSDSDCVKEQIGGLRNCIEIDSVTSKEIILKVESEEERIIKRYKR</sequence>
<feature type="chain" id="PRO_5025413786" description="S9 family peptidase" evidence="1">
    <location>
        <begin position="21"/>
        <end position="215"/>
    </location>
</feature>
<comment type="caution">
    <text evidence="2">The sequence shown here is derived from an EMBL/GenBank/DDBJ whole genome shotgun (WGS) entry which is preliminary data.</text>
</comment>
<proteinExistence type="predicted"/>
<reference evidence="2 3" key="1">
    <citation type="submission" date="2020-02" db="EMBL/GenBank/DDBJ databases">
        <authorList>
            <person name="Kim M.K."/>
        </authorList>
    </citation>
    <scope>NUCLEOTIDE SEQUENCE [LARGE SCALE GENOMIC DNA]</scope>
    <source>
        <strain evidence="2 3">BT327</strain>
    </source>
</reference>
<accession>A0A6B3LWZ7</accession>
<dbReference type="AlphaFoldDB" id="A0A6B3LWZ7"/>